<gene>
    <name evidence="1" type="ORF">GGR31_001861</name>
</gene>
<reference evidence="1 2" key="1">
    <citation type="submission" date="2023-07" db="EMBL/GenBank/DDBJ databases">
        <title>Genomic Encyclopedia of Type Strains, Phase IV (KMG-IV): sequencing the most valuable type-strain genomes for metagenomic binning, comparative biology and taxonomic classification.</title>
        <authorList>
            <person name="Goeker M."/>
        </authorList>
    </citation>
    <scope>NUCLEOTIDE SEQUENCE [LARGE SCALE GENOMIC DNA]</scope>
    <source>
        <strain evidence="1 2">DSM 102814</strain>
    </source>
</reference>
<dbReference type="Proteomes" id="UP001257659">
    <property type="component" value="Unassembled WGS sequence"/>
</dbReference>
<dbReference type="EMBL" id="JAVDQA010000005">
    <property type="protein sequence ID" value="MDR6301210.1"/>
    <property type="molecule type" value="Genomic_DNA"/>
</dbReference>
<keyword evidence="2" id="KW-1185">Reference proteome</keyword>
<organism evidence="1 2">
    <name type="scientific">Mesonia maritima</name>
    <dbReference type="NCBI Taxonomy" id="1793873"/>
    <lineage>
        <taxon>Bacteria</taxon>
        <taxon>Pseudomonadati</taxon>
        <taxon>Bacteroidota</taxon>
        <taxon>Flavobacteriia</taxon>
        <taxon>Flavobacteriales</taxon>
        <taxon>Flavobacteriaceae</taxon>
        <taxon>Mesonia</taxon>
    </lineage>
</organism>
<dbReference type="Gene3D" id="3.40.630.30">
    <property type="match status" value="1"/>
</dbReference>
<sequence length="325" mass="38086">MTEIVVEKYRSTSKNDWNTFVKQAKNATFLFDRDFMDYHQDSFQDFSLMIYEGEKLLALLPANKVENKLYSHQGLTYGGLILSKKIKFEKVLLVFQSILQFLKENDIETLQLKLIPQIYVTYPADEITYLLFLLKAERVRCDISSAIQLKNPQKIQSNRLEGVKKAKKNGLIIKKESQFSNFWNEILTPNLEQTHNAKPVHSEEEIKLLAEKFPKDIHQFNVYLNEKIVGGATIFETENVAHVQYISANHQKQELGTLDFLFQHLIEKEFKHKNYFDFGTSNEQQGLKLNKGLSYWKECFGARSVAHEFYELKTSNFERLQDIYL</sequence>
<comment type="caution">
    <text evidence="1">The sequence shown here is derived from an EMBL/GenBank/DDBJ whole genome shotgun (WGS) entry which is preliminary data.</text>
</comment>
<proteinExistence type="predicted"/>
<dbReference type="SUPFAM" id="SSF55729">
    <property type="entry name" value="Acyl-CoA N-acyltransferases (Nat)"/>
    <property type="match status" value="1"/>
</dbReference>
<evidence type="ECO:0000313" key="2">
    <source>
        <dbReference type="Proteomes" id="UP001257659"/>
    </source>
</evidence>
<evidence type="ECO:0000313" key="1">
    <source>
        <dbReference type="EMBL" id="MDR6301210.1"/>
    </source>
</evidence>
<name>A0ABU1K7G5_9FLAO</name>
<dbReference type="InterPro" id="IPR016181">
    <property type="entry name" value="Acyl_CoA_acyltransferase"/>
</dbReference>
<dbReference type="RefSeq" id="WP_309728352.1">
    <property type="nucleotide sequence ID" value="NZ_JAVDQA010000005.1"/>
</dbReference>
<protein>
    <recommendedName>
        <fullName evidence="3">GNAT family N-acetyltransferase</fullName>
    </recommendedName>
</protein>
<accession>A0ABU1K7G5</accession>
<evidence type="ECO:0008006" key="3">
    <source>
        <dbReference type="Google" id="ProtNLM"/>
    </source>
</evidence>